<dbReference type="Proteomes" id="UP000186878">
    <property type="component" value="Unassembled WGS sequence"/>
</dbReference>
<name>A0A1Q8SRR4_9GAMM</name>
<gene>
    <name evidence="2" type="ORF">BTW07_10830</name>
</gene>
<keyword evidence="3" id="KW-1185">Reference proteome</keyword>
<evidence type="ECO:0000313" key="2">
    <source>
        <dbReference type="EMBL" id="OLO04117.1"/>
    </source>
</evidence>
<protein>
    <submittedName>
        <fullName evidence="2">Uncharacterized protein</fullName>
    </submittedName>
</protein>
<accession>A0A1Q8SRR4</accession>
<sequence>MVTRFRYLFMAMTVISAAALADEQKCLVRQPGGGLEIRHIEIADDRQATFTLQHYLDAHERPGQIVESCIDLGRHFDSAKARERDAKSPR</sequence>
<comment type="caution">
    <text evidence="2">The sequence shown here is derived from an EMBL/GenBank/DDBJ whole genome shotgun (WGS) entry which is preliminary data.</text>
</comment>
<evidence type="ECO:0000313" key="3">
    <source>
        <dbReference type="Proteomes" id="UP000186878"/>
    </source>
</evidence>
<proteinExistence type="predicted"/>
<organism evidence="2 3">
    <name type="scientific">Salinicola socius</name>
    <dbReference type="NCBI Taxonomy" id="404433"/>
    <lineage>
        <taxon>Bacteria</taxon>
        <taxon>Pseudomonadati</taxon>
        <taxon>Pseudomonadota</taxon>
        <taxon>Gammaproteobacteria</taxon>
        <taxon>Oceanospirillales</taxon>
        <taxon>Halomonadaceae</taxon>
        <taxon>Salinicola</taxon>
    </lineage>
</organism>
<dbReference type="STRING" id="404433.BTW07_10830"/>
<feature type="chain" id="PRO_5012254792" evidence="1">
    <location>
        <begin position="22"/>
        <end position="90"/>
    </location>
</feature>
<feature type="signal peptide" evidence="1">
    <location>
        <begin position="1"/>
        <end position="21"/>
    </location>
</feature>
<evidence type="ECO:0000256" key="1">
    <source>
        <dbReference type="SAM" id="SignalP"/>
    </source>
</evidence>
<reference evidence="2 3" key="1">
    <citation type="submission" date="2016-12" db="EMBL/GenBank/DDBJ databases">
        <title>Draft genome sequences of strains Salinicola socius SMB35, Salinicola sp. MH3R3-1 and Chromohalobacter sp. SMB17 from the Verkhnekamsk potash mining region of Russia.</title>
        <authorList>
            <person name="Mavrodi D.V."/>
            <person name="Olsson B.E."/>
            <person name="Korsakova E.S."/>
            <person name="Pyankova A."/>
            <person name="Mavrodi O.V."/>
            <person name="Plotnikova E.G."/>
        </authorList>
    </citation>
    <scope>NUCLEOTIDE SEQUENCE [LARGE SCALE GENOMIC DNA]</scope>
    <source>
        <strain evidence="2 3">SMB35</strain>
    </source>
</reference>
<dbReference type="AlphaFoldDB" id="A0A1Q8SRR4"/>
<dbReference type="EMBL" id="MSDO01000014">
    <property type="protein sequence ID" value="OLO04117.1"/>
    <property type="molecule type" value="Genomic_DNA"/>
</dbReference>
<keyword evidence="1" id="KW-0732">Signal</keyword>
<dbReference type="OrthoDB" id="6183502at2"/>
<dbReference type="RefSeq" id="WP_075570194.1">
    <property type="nucleotide sequence ID" value="NZ_MSDO01000014.1"/>
</dbReference>